<name>F2JKD6_CELLD</name>
<dbReference type="KEGG" id="cle:Clole_3973"/>
<dbReference type="Proteomes" id="UP000008467">
    <property type="component" value="Chromosome"/>
</dbReference>
<keyword evidence="1" id="KW-0472">Membrane</keyword>
<keyword evidence="3" id="KW-1185">Reference proteome</keyword>
<dbReference type="eggNOG" id="ENOG50316T0">
    <property type="taxonomic scope" value="Bacteria"/>
</dbReference>
<sequence length="315" mass="36178">MIKVSIVGVIFNKNKTSLKINPSGLGVGGIVVPHIGIISDEAKFKEMQKIYAKAMIAAPMVTLSLVILGGISIVISSVMGIMNTPYLMITGIFLCLFNILLCIGCFIKTENVYGDFRAYSCFKKDNFFAALMMYQYIMLAEDFVEERAGNTYLRQVLIEGFKNRAAEKEVDMLTISCSATFLIEYLVGEMEKLPESIAEYIDYCYLNQTLLTNQKALEIHKSFLVYMAYYFEKTGEHSKAEQIYEEFITKLPKNQVFDYWKMQAEQIILKKDHTQHLLDVKNIKPNSFYKILGVFNGFYWDELILNQMDKDEFMV</sequence>
<reference evidence="2 3" key="1">
    <citation type="journal article" date="2011" name="J. Bacteriol.">
        <title>Complete genome sequence of the cellulose-degrading bacterium Cellulosilyticum lentocellum.</title>
        <authorList>
            <consortium name="US DOE Joint Genome Institute"/>
            <person name="Miller D.A."/>
            <person name="Suen G."/>
            <person name="Bruce D."/>
            <person name="Copeland A."/>
            <person name="Cheng J.F."/>
            <person name="Detter C."/>
            <person name="Goodwin L.A."/>
            <person name="Han C.S."/>
            <person name="Hauser L.J."/>
            <person name="Land M.L."/>
            <person name="Lapidus A."/>
            <person name="Lucas S."/>
            <person name="Meincke L."/>
            <person name="Pitluck S."/>
            <person name="Tapia R."/>
            <person name="Teshima H."/>
            <person name="Woyke T."/>
            <person name="Fox B.G."/>
            <person name="Angert E.R."/>
            <person name="Currie C.R."/>
        </authorList>
    </citation>
    <scope>NUCLEOTIDE SEQUENCE [LARGE SCALE GENOMIC DNA]</scope>
    <source>
        <strain evidence="3">ATCC 49066 / DSM 5427 / NCIMB 11756 / RHM5</strain>
    </source>
</reference>
<feature type="transmembrane region" description="Helical" evidence="1">
    <location>
        <begin position="87"/>
        <end position="107"/>
    </location>
</feature>
<keyword evidence="1" id="KW-0812">Transmembrane</keyword>
<gene>
    <name evidence="2" type="ordered locus">Clole_3973</name>
</gene>
<evidence type="ECO:0000313" key="2">
    <source>
        <dbReference type="EMBL" id="ADZ85651.1"/>
    </source>
</evidence>
<dbReference type="EMBL" id="CP002582">
    <property type="protein sequence ID" value="ADZ85651.1"/>
    <property type="molecule type" value="Genomic_DNA"/>
</dbReference>
<keyword evidence="1" id="KW-1133">Transmembrane helix</keyword>
<evidence type="ECO:0000313" key="3">
    <source>
        <dbReference type="Proteomes" id="UP000008467"/>
    </source>
</evidence>
<proteinExistence type="predicted"/>
<feature type="transmembrane region" description="Helical" evidence="1">
    <location>
        <begin position="50"/>
        <end position="75"/>
    </location>
</feature>
<dbReference type="AlphaFoldDB" id="F2JKD6"/>
<feature type="transmembrane region" description="Helical" evidence="1">
    <location>
        <begin position="20"/>
        <end position="38"/>
    </location>
</feature>
<protein>
    <submittedName>
        <fullName evidence="2">Uncharacterized protein</fullName>
    </submittedName>
</protein>
<evidence type="ECO:0000256" key="1">
    <source>
        <dbReference type="SAM" id="Phobius"/>
    </source>
</evidence>
<accession>F2JKD6</accession>
<dbReference type="HOGENOM" id="CLU_881923_0_0_9"/>
<organism evidence="2 3">
    <name type="scientific">Cellulosilyticum lentocellum (strain ATCC 49066 / DSM 5427 / NCIMB 11756 / RHM5)</name>
    <name type="common">Clostridium lentocellum</name>
    <dbReference type="NCBI Taxonomy" id="642492"/>
    <lineage>
        <taxon>Bacteria</taxon>
        <taxon>Bacillati</taxon>
        <taxon>Bacillota</taxon>
        <taxon>Clostridia</taxon>
        <taxon>Lachnospirales</taxon>
        <taxon>Cellulosilyticaceae</taxon>
        <taxon>Cellulosilyticum</taxon>
    </lineage>
</organism>